<dbReference type="InterPro" id="IPR010221">
    <property type="entry name" value="VCBS_dom"/>
</dbReference>
<dbReference type="RefSeq" id="WP_035013952.1">
    <property type="nucleotide sequence ID" value="NZ_ARZY01000009.1"/>
</dbReference>
<dbReference type="InterPro" id="IPR040853">
    <property type="entry name" value="RapA2_cadherin-like"/>
</dbReference>
<name>W7QZG5_9ALTE</name>
<keyword evidence="1 2" id="KW-0732">Signal</keyword>
<organism evidence="4 5">
    <name type="scientific">Catenovulum agarivorans DS-2</name>
    <dbReference type="NCBI Taxonomy" id="1328313"/>
    <lineage>
        <taxon>Bacteria</taxon>
        <taxon>Pseudomonadati</taxon>
        <taxon>Pseudomonadota</taxon>
        <taxon>Gammaproteobacteria</taxon>
        <taxon>Alteromonadales</taxon>
        <taxon>Alteromonadaceae</taxon>
        <taxon>Catenovulum</taxon>
    </lineage>
</organism>
<dbReference type="Pfam" id="PF17892">
    <property type="entry name" value="Cadherin_5"/>
    <property type="match status" value="1"/>
</dbReference>
<evidence type="ECO:0000259" key="3">
    <source>
        <dbReference type="PROSITE" id="PS50853"/>
    </source>
</evidence>
<proteinExistence type="predicted"/>
<dbReference type="eggNOG" id="COG3420">
    <property type="taxonomic scope" value="Bacteria"/>
</dbReference>
<dbReference type="eggNOG" id="COG3055">
    <property type="taxonomic scope" value="Bacteria"/>
</dbReference>
<dbReference type="EMBL" id="ARZY01000009">
    <property type="protein sequence ID" value="EWH10755.1"/>
    <property type="molecule type" value="Genomic_DNA"/>
</dbReference>
<dbReference type="Gene3D" id="2.60.40.3440">
    <property type="match status" value="4"/>
</dbReference>
<keyword evidence="5" id="KW-1185">Reference proteome</keyword>
<dbReference type="PROSITE" id="PS50853">
    <property type="entry name" value="FN3"/>
    <property type="match status" value="1"/>
</dbReference>
<dbReference type="NCBIfam" id="TIGR01965">
    <property type="entry name" value="VCBS_repeat"/>
    <property type="match status" value="1"/>
</dbReference>
<dbReference type="Pfam" id="PF13205">
    <property type="entry name" value="Big_5"/>
    <property type="match status" value="21"/>
</dbReference>
<dbReference type="Gene3D" id="2.60.40.1220">
    <property type="match status" value="12"/>
</dbReference>
<dbReference type="InterPro" id="IPR036116">
    <property type="entry name" value="FN3_sf"/>
</dbReference>
<dbReference type="Gene3D" id="2.60.40.10">
    <property type="entry name" value="Immunoglobulins"/>
    <property type="match status" value="1"/>
</dbReference>
<evidence type="ECO:0000313" key="4">
    <source>
        <dbReference type="EMBL" id="EWH10755.1"/>
    </source>
</evidence>
<dbReference type="InterPro" id="IPR003961">
    <property type="entry name" value="FN3_dom"/>
</dbReference>
<dbReference type="NCBIfam" id="NF012211">
    <property type="entry name" value="tand_rpt_95"/>
    <property type="match status" value="8"/>
</dbReference>
<evidence type="ECO:0000256" key="2">
    <source>
        <dbReference type="SAM" id="SignalP"/>
    </source>
</evidence>
<evidence type="ECO:0000313" key="5">
    <source>
        <dbReference type="Proteomes" id="UP000019276"/>
    </source>
</evidence>
<dbReference type="CDD" id="cd00063">
    <property type="entry name" value="FN3"/>
    <property type="match status" value="1"/>
</dbReference>
<dbReference type="Gene3D" id="2.60.40.2810">
    <property type="match status" value="2"/>
</dbReference>
<dbReference type="InterPro" id="IPR013783">
    <property type="entry name" value="Ig-like_fold"/>
</dbReference>
<dbReference type="SUPFAM" id="SSF101908">
    <property type="entry name" value="Putative isomerase YbhE"/>
    <property type="match status" value="1"/>
</dbReference>
<dbReference type="eggNOG" id="COG5276">
    <property type="taxonomic scope" value="Bacteria"/>
</dbReference>
<evidence type="ECO:0000256" key="1">
    <source>
        <dbReference type="ARBA" id="ARBA00022729"/>
    </source>
</evidence>
<dbReference type="InterPro" id="IPR032812">
    <property type="entry name" value="SbsA_Ig"/>
</dbReference>
<feature type="signal peptide" evidence="2">
    <location>
        <begin position="1"/>
        <end position="22"/>
    </location>
</feature>
<accession>W7QZG5</accession>
<dbReference type="PATRIC" id="fig|1328313.3.peg.1409"/>
<dbReference type="InterPro" id="IPR041690">
    <property type="entry name" value="Cadherin_5"/>
</dbReference>
<sequence>MKTPCFYHLVKSLPISFALVLAACGGDSAPNQSNDSSVEPPINNITVSQQSYSDFQLPKRFVSGQPVHYINDGNTARRALPTVDLADLTGDFTEINTSLWQSQLLNLEPNVQGGFFIRLKLSPEQNINLPSRLFFTFSGSDKNIILCQPCNQSSLVSANSNELDITLTGINPANFDLSQGSQVVEIWGQSAEDIDNQSIRLVASQSFTWQPANIDLTTIERSQASISLNWQNLGGDYSHYNVYWQQDDQPQEHQLAISENNFSLPATGGNYKIQVKGVDSHGESAQSEIILLGNQAPTFSPSKISLSEDSQSQFNILDNIADNEDHQVSFLTGTFSTAQNGSITLNQQGDVSYTPADNFFGLDSFSFELADEFNATTTATIEFEVVAVNDAPTATTDSFSVTSGQTSFQIPYSELLDNDFDIDGDTLTVESSSIANIENATIEPTSDGLTFNVSFDFIGQVRFSYQATDGTALSEPVSVAVNVGDIAQTLRAINDSYEINEDTSLDDNLTANDSINASLPFSLAVVSQPNHGSLILDEAGQFSYQPSADFNGTDTFTYQITQADTTAQAAVSITITAVNDTPRLQADSYSVNKGELLNILAPGVLGNDSDADGESLTASLLTPPAQGELTLNSDGSFSYQANEAFVGNLSFVYVATDTAGSSEQQSVSLEVKDINLPPEVSNGSFVTAEDQSINISLINLTRDPEGDPLVYNIATDALNGQTSIQSGILNYQPASNYFGSDTIVFSVSDGVNAPITGQIDLSVTAVNDPPIISQTNFSLDEDSNKTIVLADFVQDAEQDSITFEITAAPQFGQASLSEGTLNYTPNDDFSGLDSLTLTMSDGQGGNNQVTLQFAVAIENDPPTFNNQTLTTQEDITLTIDLETLVDDPDGDSLSFELLSGAENGQTNLSGNTLIFVPNPEFSGQDKVQLQVSDGLLTDSAEFTITVEAVNDAPISQNAAANVNSGTSILIDLSNYATDAENDTLTFSIQTSPTQGSANIEGSSLLYTPNSTFEGTDSLAFVANDGELNSAPATISFTVSSTQQEFSPHLVSHIQTDEKMYDIAVNQTTAYIAQESGIAIYDISDKNAANLVETITTSSRPYKILFNSGTLYLVLDGGNLETWDVSSSSTPTNLASLHLGGKINDIAIVGPYLIVANEQDGVDFVYSDQGQTLTKALQFHHHEKITAVATNGDYVALATEQNLYVLNTDDIESPDLSQAAQYSIAGIRNMHLSSQNLLHVACNFCGYKVFKIEQDSTSDSVGVASTINLVHDNNRFFPTDIAISQGFALFNDSLFTNALPIVNLADEQAPNFSQLIDLSESSLEKSNAIAIDNQYVYAVSNNRFYIGKYRALESAPSDASSRFSLDYFAFLNPQVTEDTYFEIQANYQMSDNLNELVQSVSFFIDDVLIGTDTTWPYTYRARAKSDNFAVKVRFTFVDDVAFDVTQTLSPLPDSDEDGLSDLIEISRYNSNKDLVDSDSDGLTDLFEAIIFTNLDQADSDSDGFNDKAEFDNNESPINSDRTIASIEEQSPANNATDVCEYEPVTIKFNETISVKSVNTSSFYLTNGENVVAANVSFLLQNTGIKLTPTSNLQSNSTYEVFVPAISDLAGNLTAAFSYSFTTGACAESARPSVDSVLPNNNSTDIATNTQVIVKIDEPVKASSVNSDTFRLTDLKTNQVISGTLSLMGNNDTIVFVPDEPLKSGRQHYLSLTTGLTDLFDNALFAHTARFTTGYQADTVAPELTTFSIRENDSSVPINAVVAAKFSEAIDPLNLAGVNFSNQTNSQAVNFSLTLADDNTRLLIQPEQALEADNIYQINISGIKDTSGNVIAQTQTLNFTTTDTTFTDSLDVAAWSFKSSQTQMPKMPVLTVAHNHAVDPTSINHDSIYLWDNSAGRRVATDNNWSSDHTRVSLIPLQALKENRRYTLYVSYNQRLKDITNTNAVALRTRSFTTGFSSDTNAPSMVDSGITEQSIVVDKPIIIGFNEAINPYCQNAQIQLFDSQGDLVEHSINISSDLTSIAISPASSLTGESQYSLSISDLCDMAGNQLPNQQLALTTAANTVTDNSAPNLSAMVPAHRAAEIELDTQIVLTYDEILSPLSKIKVTHSGIEVNGATTISGNTVTFVPDEPLRGDTRYVVSTSYTIMDIFGNNAYSATRYFDTISQTDDSKPQIVATSPINGQTEVNPVQAIEVKLNEALTSNSISASNIGLFHQGEKLSATITRSADNKSIFISSALPEHSLISLVLTNELTDLGGNALDPFVMSFTTGSNTNETTRPTVLNMNPSSTAYSLTNIDTLYLYMSESINESSLTDNLFVTQDGVLLPIQIEMLANDRIIKLTNSNDFASGSLVEVRLTTGVTDHNGNYLYAYNTSIYIGDGIDTNAVSPYPVAYSPNSFSQIDILNPVLRIKFSEAMAQSSINSNNFVLTNTSENNIVPVDVSLASNQTIVSVKPQIQLNAGDSYTLTIEKSIEDTDGDQLPFNRYIYFTVTEDASLDNRAPQMVNISPLPSTQAVPLQTQFSVAFDEAVDLLSFDYSDTTFNSLQISTDNKVITLKLAHPLTENTSHSLTLPQISDFAGNLVTDVSTNFTTGSELDFTSPHIISQTEIVEPMSRNLKLYWRFNETIDFTSVDSSRVYLFDTVTSEHVPVSLYLSHSGTQLNMQPESQLAAGRKYTYIVYGVRDLTGRSVSYRNHSFNTGFDSDTAAPELVNASMLDNASDIPINHSPNFQFNEAINLNENMVVQLEQNGVMLDVQTTLSFGQTLLTVTPTQLFEPNSQYRIEISGITDTAGNGLSQTIVRNFTTGAQADLVAPSFETWSLAQSGQTNVPRNPEIILEFGETIDRATVASDTIYLYNNGHAVRVPIDFSYGDNLNSIKLKPTEPLDANTSYSLYISTWPYVKDLGGNRAAYRAYGFTTGELVDETSPSIVTTSFANQTSDIPVNAQLGITFDERISRACINECLKLVDSQGNTVEMSGDIHNDFMGATLTFGSGLAPLETYQLIADNMLDYAGNPYSGTIIEFSTGSVAIEDTEAPNLVSITPNHNATEVEVTTEQIQLTFDENISQLSSVTILADGYEVAGEQSVSGSTLTFTFAENLRANTRYIVELYRQIPDFAGNTRNIGTRQFETSTSGQDTTAPSIVSVTPNHGSSDIAVNSEIWLEFSEPMNASTLNTSHISLFENGQRKTTSVSRSADGKRVKLTTGTFSAGSTISVVVNNSVTDLANNAITPYVASFTTGIDTVESARPSVAHQYPAANSQINFVPQNIQLYLTESIDASTVPSQIQIARNGETNTANVSVSAENIITITPTEAWQLGDRIDYSIPNQIRDLAGNYLYNYDATLTINNPEDSQLRVVGYFPHASSTNLADNVQLSVQFNQAIDEDDVSDDFFVLLDTSTDSIVATDLTLHSSGNLVFITPETKLAADTTYRLTVSNGIRSENGVQQLNSANDSYYTTAEQAFSDNIAPTIELFSPADGSNNIGLNPEFSVKLDESVNPLLFATTAWADKKVMFDDSNKLITYQKHQPLTPNTSVTETLSNIQDSAGNLAAAHQTTFATAANHDLSQPQLLSTNVTSGQEDVATNAVIELVYSEAINPAQLAVESQYLYNTATQQYSDISVSYLDENSRISITPTQALDAGTAYNLIVGRAKDTSGNRAANINYSFTTGFSDDNSGPFVANTSIANGQTDIAINSIFRVEFNESIGFISPDEIKLEDSTGTAVDHAIEYNNQRKLLIIKPQNLLQSNSAYRLVVQRITDISNNQTLNPVDVSFTTKNTMDITIPTVASYNFTNGQTTDSNFVPQIIFSETVDPTSVNSATVYLTDNNGNKVSGNLSLAADKQTLTFQPDTQLQTDIRYYLYISRSPYIFDPSGNRMNSTSRNFIVSESDTDSI</sequence>
<dbReference type="eggNOG" id="COG2133">
    <property type="taxonomic scope" value="Bacteria"/>
</dbReference>
<dbReference type="STRING" id="1328313.DS2_06881"/>
<dbReference type="PROSITE" id="PS51257">
    <property type="entry name" value="PROKAR_LIPOPROTEIN"/>
    <property type="match status" value="1"/>
</dbReference>
<dbReference type="OrthoDB" id="5769598at2"/>
<feature type="domain" description="Fibronectin type-III" evidence="3">
    <location>
        <begin position="210"/>
        <end position="298"/>
    </location>
</feature>
<dbReference type="Pfam" id="PF17803">
    <property type="entry name" value="Cadherin_4"/>
    <property type="match status" value="1"/>
</dbReference>
<dbReference type="Pfam" id="PF17963">
    <property type="entry name" value="Big_9"/>
    <property type="match status" value="5"/>
</dbReference>
<dbReference type="InterPro" id="IPR014755">
    <property type="entry name" value="Cu-Rt/internalin_Ig-like"/>
</dbReference>
<dbReference type="Proteomes" id="UP000019276">
    <property type="component" value="Unassembled WGS sequence"/>
</dbReference>
<dbReference type="SUPFAM" id="SSF49265">
    <property type="entry name" value="Fibronectin type III"/>
    <property type="match status" value="1"/>
</dbReference>
<gene>
    <name evidence="4" type="ORF">DS2_06881</name>
</gene>
<reference evidence="4 5" key="1">
    <citation type="journal article" date="2014" name="Genome Announc.">
        <title>Draft Genome Sequence of the Agar-Degrading Bacterium Catenovulum sp. Strain DS-2, Isolated from Intestines of Haliotis diversicolor.</title>
        <authorList>
            <person name="Shan D."/>
            <person name="Li X."/>
            <person name="Gu Z."/>
            <person name="Wei G."/>
            <person name="Gao Z."/>
            <person name="Shao Z."/>
        </authorList>
    </citation>
    <scope>NUCLEOTIDE SEQUENCE [LARGE SCALE GENOMIC DNA]</scope>
    <source>
        <strain evidence="4 5">DS-2</strain>
    </source>
</reference>
<feature type="chain" id="PRO_5004898764" description="Fibronectin type-III domain-containing protein" evidence="2">
    <location>
        <begin position="23"/>
        <end position="3888"/>
    </location>
</feature>
<dbReference type="eggNOG" id="COG3209">
    <property type="taxonomic scope" value="Bacteria"/>
</dbReference>
<comment type="caution">
    <text evidence="4">The sequence shown here is derived from an EMBL/GenBank/DDBJ whole genome shotgun (WGS) entry which is preliminary data.</text>
</comment>
<protein>
    <recommendedName>
        <fullName evidence="3">Fibronectin type-III domain-containing protein</fullName>
    </recommendedName>
</protein>